<name>A0A1A9ZZR2_GLOPL</name>
<dbReference type="EnsemblMetazoa" id="GPAI029999-RA">
    <property type="protein sequence ID" value="GPAI029999-PA"/>
    <property type="gene ID" value="GPAI029999"/>
</dbReference>
<proteinExistence type="predicted"/>
<protein>
    <submittedName>
        <fullName evidence="1">Uncharacterized protein</fullName>
    </submittedName>
</protein>
<dbReference type="Proteomes" id="UP000092445">
    <property type="component" value="Unassembled WGS sequence"/>
</dbReference>
<evidence type="ECO:0000313" key="1">
    <source>
        <dbReference type="EnsemblMetazoa" id="GPAI029999-PA"/>
    </source>
</evidence>
<accession>A0A1A9ZZR2</accession>
<sequence length="100" mass="11220">MINHQLIVDNAGNNYVLNFSEYPTTGDIQQMNFSQDIRFEDALLPECLTPPSSVNNLDNSQMFTHISDGYQQTTNSSYGSINSTDSVEQNALYMQDVTES</sequence>
<keyword evidence="2" id="KW-1185">Reference proteome</keyword>
<dbReference type="VEuPathDB" id="VectorBase:GPAI029999"/>
<reference evidence="1" key="2">
    <citation type="submission" date="2020-05" db="UniProtKB">
        <authorList>
            <consortium name="EnsemblMetazoa"/>
        </authorList>
    </citation>
    <scope>IDENTIFICATION</scope>
    <source>
        <strain evidence="1">IAEA</strain>
    </source>
</reference>
<evidence type="ECO:0000313" key="2">
    <source>
        <dbReference type="Proteomes" id="UP000092445"/>
    </source>
</evidence>
<organism evidence="1 2">
    <name type="scientific">Glossina pallidipes</name>
    <name type="common">Tsetse fly</name>
    <dbReference type="NCBI Taxonomy" id="7398"/>
    <lineage>
        <taxon>Eukaryota</taxon>
        <taxon>Metazoa</taxon>
        <taxon>Ecdysozoa</taxon>
        <taxon>Arthropoda</taxon>
        <taxon>Hexapoda</taxon>
        <taxon>Insecta</taxon>
        <taxon>Pterygota</taxon>
        <taxon>Neoptera</taxon>
        <taxon>Endopterygota</taxon>
        <taxon>Diptera</taxon>
        <taxon>Brachycera</taxon>
        <taxon>Muscomorpha</taxon>
        <taxon>Hippoboscoidea</taxon>
        <taxon>Glossinidae</taxon>
        <taxon>Glossina</taxon>
    </lineage>
</organism>
<dbReference type="AlphaFoldDB" id="A0A1A9ZZR2"/>
<reference evidence="2" key="1">
    <citation type="submission" date="2014-03" db="EMBL/GenBank/DDBJ databases">
        <authorList>
            <person name="Aksoy S."/>
            <person name="Warren W."/>
            <person name="Wilson R.K."/>
        </authorList>
    </citation>
    <scope>NUCLEOTIDE SEQUENCE [LARGE SCALE GENOMIC DNA]</scope>
    <source>
        <strain evidence="2">IAEA</strain>
    </source>
</reference>